<dbReference type="InterPro" id="IPR050266">
    <property type="entry name" value="AB_hydrolase_sf"/>
</dbReference>
<protein>
    <submittedName>
        <fullName evidence="3">Alpha/beta hydrolase</fullName>
    </submittedName>
</protein>
<dbReference type="InterPro" id="IPR000073">
    <property type="entry name" value="AB_hydrolase_1"/>
</dbReference>
<dbReference type="Pfam" id="PF00561">
    <property type="entry name" value="Abhydrolase_1"/>
    <property type="match status" value="1"/>
</dbReference>
<dbReference type="Gene3D" id="3.40.50.1820">
    <property type="entry name" value="alpha/beta hydrolase"/>
    <property type="match status" value="1"/>
</dbReference>
<evidence type="ECO:0000313" key="4">
    <source>
        <dbReference type="Proteomes" id="UP000182510"/>
    </source>
</evidence>
<dbReference type="EMBL" id="CP018153">
    <property type="protein sequence ID" value="APG60930.1"/>
    <property type="molecule type" value="Genomic_DNA"/>
</dbReference>
<proteinExistence type="predicted"/>
<keyword evidence="4" id="KW-1185">Reference proteome</keyword>
<accession>A0A1L3J742</accession>
<dbReference type="GO" id="GO:0016787">
    <property type="term" value="F:hydrolase activity"/>
    <property type="evidence" value="ECO:0007669"/>
    <property type="project" value="UniProtKB-KW"/>
</dbReference>
<dbReference type="STRING" id="1913577.LPB144_11150"/>
<keyword evidence="3" id="KW-0378">Hydrolase</keyword>
<dbReference type="PRINTS" id="PR00111">
    <property type="entry name" value="ABHYDROLASE"/>
</dbReference>
<reference evidence="3 4" key="1">
    <citation type="submission" date="2016-11" db="EMBL/GenBank/DDBJ databases">
        <title>Gramella sp. LPB0144 isolated from marine environment.</title>
        <authorList>
            <person name="Kim E."/>
            <person name="Yi H."/>
        </authorList>
    </citation>
    <scope>NUCLEOTIDE SEQUENCE [LARGE SCALE GENOMIC DNA]</scope>
    <source>
        <strain evidence="3 4">LPB0144</strain>
    </source>
</reference>
<keyword evidence="1" id="KW-0175">Coiled coil</keyword>
<dbReference type="InterPro" id="IPR029058">
    <property type="entry name" value="AB_hydrolase_fold"/>
</dbReference>
<dbReference type="AlphaFoldDB" id="A0A1L3J742"/>
<sequence length="259" mass="29381">MDNIKFKGANIYFEVTGEGHKTPLVLLHGFLEDLSIWRNIIPELADTRQIISIDLPGHGKSEAYGDVHNMGDMAEVVRDVLEELGLEKISIAGHSMGGYVGLEFLNKFPMLLESIMLINSTPQNDSAERIRIRERSVELVHQNKEAYLSMAIGNLFTKENRKRFSKEIEELKTRANEMSAESISAALTGMKIRTNLSYNLKKFDGQKMVLGGRLDPILDFSELKSLCRDIQAEFYALENGHMAYLEDVKKLTKIMHFID</sequence>
<feature type="coiled-coil region" evidence="1">
    <location>
        <begin position="154"/>
        <end position="181"/>
    </location>
</feature>
<dbReference type="PANTHER" id="PTHR43798">
    <property type="entry name" value="MONOACYLGLYCEROL LIPASE"/>
    <property type="match status" value="1"/>
</dbReference>
<organism evidence="3 4">
    <name type="scientific">Christiangramia salexigens</name>
    <dbReference type="NCBI Taxonomy" id="1913577"/>
    <lineage>
        <taxon>Bacteria</taxon>
        <taxon>Pseudomonadati</taxon>
        <taxon>Bacteroidota</taxon>
        <taxon>Flavobacteriia</taxon>
        <taxon>Flavobacteriales</taxon>
        <taxon>Flavobacteriaceae</taxon>
        <taxon>Christiangramia</taxon>
    </lineage>
</organism>
<dbReference type="Proteomes" id="UP000182510">
    <property type="component" value="Chromosome"/>
</dbReference>
<evidence type="ECO:0000256" key="1">
    <source>
        <dbReference type="SAM" id="Coils"/>
    </source>
</evidence>
<name>A0A1L3J742_9FLAO</name>
<gene>
    <name evidence="3" type="ORF">LPB144_11150</name>
</gene>
<feature type="domain" description="AB hydrolase-1" evidence="2">
    <location>
        <begin position="23"/>
        <end position="127"/>
    </location>
</feature>
<dbReference type="SUPFAM" id="SSF53474">
    <property type="entry name" value="alpha/beta-Hydrolases"/>
    <property type="match status" value="1"/>
</dbReference>
<evidence type="ECO:0000259" key="2">
    <source>
        <dbReference type="Pfam" id="PF00561"/>
    </source>
</evidence>
<dbReference type="OrthoDB" id="252464at2"/>
<dbReference type="KEGG" id="grl:LPB144_11150"/>
<evidence type="ECO:0000313" key="3">
    <source>
        <dbReference type="EMBL" id="APG60930.1"/>
    </source>
</evidence>
<dbReference type="RefSeq" id="WP_072553619.1">
    <property type="nucleotide sequence ID" value="NZ_CP018153.1"/>
</dbReference>